<evidence type="ECO:0000313" key="2">
    <source>
        <dbReference type="Proteomes" id="UP001279681"/>
    </source>
</evidence>
<dbReference type="EMBL" id="JAVIKH010000024">
    <property type="protein sequence ID" value="MDX8337216.1"/>
    <property type="molecule type" value="Genomic_DNA"/>
</dbReference>
<reference evidence="2" key="1">
    <citation type="submission" date="2023-07" db="EMBL/GenBank/DDBJ databases">
        <authorList>
            <person name="Colorado M.A."/>
            <person name="Villamil L.M."/>
            <person name="Melo J.F."/>
            <person name="Rodriguez J.A."/>
            <person name="Ruiz R.Y."/>
        </authorList>
    </citation>
    <scope>NUCLEOTIDE SEQUENCE [LARGE SCALE GENOMIC DNA]</scope>
    <source>
        <strain evidence="2">C33</strain>
    </source>
</reference>
<gene>
    <name evidence="1" type="ORF">RFV38_12055</name>
</gene>
<evidence type="ECO:0000313" key="1">
    <source>
        <dbReference type="EMBL" id="MDX8337216.1"/>
    </source>
</evidence>
<protein>
    <submittedName>
        <fullName evidence="1">Uncharacterized protein</fullName>
    </submittedName>
</protein>
<organism evidence="1 2">
    <name type="scientific">Candidatus Cetobacterium colombiensis</name>
    <dbReference type="NCBI Taxonomy" id="3073100"/>
    <lineage>
        <taxon>Bacteria</taxon>
        <taxon>Fusobacteriati</taxon>
        <taxon>Fusobacteriota</taxon>
        <taxon>Fusobacteriia</taxon>
        <taxon>Fusobacteriales</taxon>
        <taxon>Fusobacteriaceae</taxon>
        <taxon>Cetobacterium</taxon>
    </lineage>
</organism>
<dbReference type="Proteomes" id="UP001279681">
    <property type="component" value="Unassembled WGS sequence"/>
</dbReference>
<proteinExistence type="predicted"/>
<accession>A0ABU4WCH7</accession>
<comment type="caution">
    <text evidence="1">The sequence shown here is derived from an EMBL/GenBank/DDBJ whole genome shotgun (WGS) entry which is preliminary data.</text>
</comment>
<name>A0ABU4WCH7_9FUSO</name>
<keyword evidence="2" id="KW-1185">Reference proteome</keyword>
<dbReference type="RefSeq" id="WP_320314569.1">
    <property type="nucleotide sequence ID" value="NZ_JAVIKH010000024.1"/>
</dbReference>
<sequence>MKRNLNDAPSIIKKLNFSNKNLTQEEIELKADELVTSSLKAFEYMKKIISSSQDEREKEKERLLKEKTLDPFLNSY</sequence>